<proteinExistence type="predicted"/>
<evidence type="ECO:0000313" key="1">
    <source>
        <dbReference type="EMBL" id="KAK8057048.1"/>
    </source>
</evidence>
<reference evidence="1 2" key="1">
    <citation type="submission" date="2023-01" db="EMBL/GenBank/DDBJ databases">
        <title>Analysis of 21 Apiospora genomes using comparative genomics revels a genus with tremendous synthesis potential of carbohydrate active enzymes and secondary metabolites.</title>
        <authorList>
            <person name="Sorensen T."/>
        </authorList>
    </citation>
    <scope>NUCLEOTIDE SEQUENCE [LARGE SCALE GENOMIC DNA]</scope>
    <source>
        <strain evidence="1 2">CBS 83171</strain>
    </source>
</reference>
<name>A0ABR1UGK4_9PEZI</name>
<keyword evidence="2" id="KW-1185">Reference proteome</keyword>
<gene>
    <name evidence="1" type="ORF">PG996_010985</name>
</gene>
<organism evidence="1 2">
    <name type="scientific">Apiospora saccharicola</name>
    <dbReference type="NCBI Taxonomy" id="335842"/>
    <lineage>
        <taxon>Eukaryota</taxon>
        <taxon>Fungi</taxon>
        <taxon>Dikarya</taxon>
        <taxon>Ascomycota</taxon>
        <taxon>Pezizomycotina</taxon>
        <taxon>Sordariomycetes</taxon>
        <taxon>Xylariomycetidae</taxon>
        <taxon>Amphisphaeriales</taxon>
        <taxon>Apiosporaceae</taxon>
        <taxon>Apiospora</taxon>
    </lineage>
</organism>
<dbReference type="Proteomes" id="UP001446871">
    <property type="component" value="Unassembled WGS sequence"/>
</dbReference>
<evidence type="ECO:0000313" key="2">
    <source>
        <dbReference type="Proteomes" id="UP001446871"/>
    </source>
</evidence>
<protein>
    <submittedName>
        <fullName evidence="1">Uncharacterized protein</fullName>
    </submittedName>
</protein>
<comment type="caution">
    <text evidence="1">The sequence shown here is derived from an EMBL/GenBank/DDBJ whole genome shotgun (WGS) entry which is preliminary data.</text>
</comment>
<sequence length="146" mass="16234">MELGKVGGTTHQPKNQMYEEHDFDNDEYLISNIPETGISPGQQPLCSLSGWQVPLFLAAVAKEDADLSFCINSIGKLRRELRGFQVAVASLTDRMRMRYQVLELENYGHGHQEKYAGRDDGFAGLGDEARAAEIQMFDHMLVGGAD</sequence>
<accession>A0ABR1UGK4</accession>
<dbReference type="EMBL" id="JAQQWM010000007">
    <property type="protein sequence ID" value="KAK8057048.1"/>
    <property type="molecule type" value="Genomic_DNA"/>
</dbReference>